<proteinExistence type="predicted"/>
<accession>A0A0E9TWS2</accession>
<reference evidence="1" key="1">
    <citation type="submission" date="2014-11" db="EMBL/GenBank/DDBJ databases">
        <authorList>
            <person name="Amaro Gonzalez C."/>
        </authorList>
    </citation>
    <scope>NUCLEOTIDE SEQUENCE</scope>
</reference>
<dbReference type="AlphaFoldDB" id="A0A0E9TWS2"/>
<name>A0A0E9TWS2_ANGAN</name>
<sequence length="30" mass="3208">MLTSFLCGSASSINRVRGSVNMFSNVCVLN</sequence>
<organism evidence="1">
    <name type="scientific">Anguilla anguilla</name>
    <name type="common">European freshwater eel</name>
    <name type="synonym">Muraena anguilla</name>
    <dbReference type="NCBI Taxonomy" id="7936"/>
    <lineage>
        <taxon>Eukaryota</taxon>
        <taxon>Metazoa</taxon>
        <taxon>Chordata</taxon>
        <taxon>Craniata</taxon>
        <taxon>Vertebrata</taxon>
        <taxon>Euteleostomi</taxon>
        <taxon>Actinopterygii</taxon>
        <taxon>Neopterygii</taxon>
        <taxon>Teleostei</taxon>
        <taxon>Anguilliformes</taxon>
        <taxon>Anguillidae</taxon>
        <taxon>Anguilla</taxon>
    </lineage>
</organism>
<protein>
    <submittedName>
        <fullName evidence="1">Uncharacterized protein</fullName>
    </submittedName>
</protein>
<evidence type="ECO:0000313" key="1">
    <source>
        <dbReference type="EMBL" id="JAH58134.1"/>
    </source>
</evidence>
<dbReference type="EMBL" id="GBXM01050443">
    <property type="protein sequence ID" value="JAH58134.1"/>
    <property type="molecule type" value="Transcribed_RNA"/>
</dbReference>
<reference evidence="1" key="2">
    <citation type="journal article" date="2015" name="Fish Shellfish Immunol.">
        <title>Early steps in the European eel (Anguilla anguilla)-Vibrio vulnificus interaction in the gills: Role of the RtxA13 toxin.</title>
        <authorList>
            <person name="Callol A."/>
            <person name="Pajuelo D."/>
            <person name="Ebbesson L."/>
            <person name="Teles M."/>
            <person name="MacKenzie S."/>
            <person name="Amaro C."/>
        </authorList>
    </citation>
    <scope>NUCLEOTIDE SEQUENCE</scope>
</reference>